<organism evidence="3 4">
    <name type="scientific">Punica granatum</name>
    <name type="common">Pomegranate</name>
    <dbReference type="NCBI Taxonomy" id="22663"/>
    <lineage>
        <taxon>Eukaryota</taxon>
        <taxon>Viridiplantae</taxon>
        <taxon>Streptophyta</taxon>
        <taxon>Embryophyta</taxon>
        <taxon>Tracheophyta</taxon>
        <taxon>Spermatophyta</taxon>
        <taxon>Magnoliopsida</taxon>
        <taxon>eudicotyledons</taxon>
        <taxon>Gunneridae</taxon>
        <taxon>Pentapetalae</taxon>
        <taxon>rosids</taxon>
        <taxon>malvids</taxon>
        <taxon>Myrtales</taxon>
        <taxon>Lythraceae</taxon>
        <taxon>Punica</taxon>
    </lineage>
</organism>
<dbReference type="Pfam" id="PF03108">
    <property type="entry name" value="DBD_Tnp_Mut"/>
    <property type="match status" value="1"/>
</dbReference>
<reference evidence="3 4" key="1">
    <citation type="submission" date="2017-11" db="EMBL/GenBank/DDBJ databases">
        <title>De-novo sequencing of pomegranate (Punica granatum L.) genome.</title>
        <authorList>
            <person name="Akparov Z."/>
            <person name="Amiraslanov A."/>
            <person name="Hajiyeva S."/>
            <person name="Abbasov M."/>
            <person name="Kaur K."/>
            <person name="Hamwieh A."/>
            <person name="Solovyev V."/>
            <person name="Salamov A."/>
            <person name="Braich B."/>
            <person name="Kosarev P."/>
            <person name="Mahmoud A."/>
            <person name="Hajiyev E."/>
            <person name="Babayeva S."/>
            <person name="Izzatullayeva V."/>
            <person name="Mammadov A."/>
            <person name="Mammadov A."/>
            <person name="Sharifova S."/>
            <person name="Ojaghi J."/>
            <person name="Eynullazada K."/>
            <person name="Bayramov B."/>
            <person name="Abdulazimova A."/>
            <person name="Shahmuradov I."/>
        </authorList>
    </citation>
    <scope>NUCLEOTIDE SEQUENCE [LARGE SCALE GENOMIC DNA]</scope>
    <source>
        <strain evidence="4">cv. AG2017</strain>
        <tissue evidence="3">Leaf</tissue>
    </source>
</reference>
<proteinExistence type="predicted"/>
<accession>A0A2I0J631</accession>
<dbReference type="PANTHER" id="PTHR31973">
    <property type="entry name" value="POLYPROTEIN, PUTATIVE-RELATED"/>
    <property type="match status" value="1"/>
</dbReference>
<evidence type="ECO:0000313" key="4">
    <source>
        <dbReference type="Proteomes" id="UP000233551"/>
    </source>
</evidence>
<keyword evidence="4" id="KW-1185">Reference proteome</keyword>
<dbReference type="AlphaFoldDB" id="A0A2I0J631"/>
<evidence type="ECO:0000259" key="2">
    <source>
        <dbReference type="Pfam" id="PF03108"/>
    </source>
</evidence>
<evidence type="ECO:0000313" key="3">
    <source>
        <dbReference type="EMBL" id="PKI51503.1"/>
    </source>
</evidence>
<comment type="caution">
    <text evidence="3">The sequence shown here is derived from an EMBL/GenBank/DDBJ whole genome shotgun (WGS) entry which is preliminary data.</text>
</comment>
<dbReference type="PANTHER" id="PTHR31973:SF187">
    <property type="entry name" value="MUTATOR TRANSPOSASE MUDRA PROTEIN"/>
    <property type="match status" value="1"/>
</dbReference>
<gene>
    <name evidence="3" type="ORF">CRG98_028063</name>
</gene>
<name>A0A2I0J631_PUNGR</name>
<dbReference type="Proteomes" id="UP000233551">
    <property type="component" value="Unassembled WGS sequence"/>
</dbReference>
<protein>
    <recommendedName>
        <fullName evidence="2">Transposase MuDR plant domain-containing protein</fullName>
    </recommendedName>
</protein>
<feature type="region of interest" description="Disordered" evidence="1">
    <location>
        <begin position="109"/>
        <end position="137"/>
    </location>
</feature>
<sequence length="409" mass="46213">MGYKDNIEVVFCRVHGKGLKAGLFEVYKDTSVIQVIGQLLEHKYCQLYVKQITDPKANVQNPKAAIVGGAEETCEGGPEETCPGTVSVSLERSGVVDPVEAVVDLFAEESEENSSGSESDFGYGDVHADLSEEDDPELQDIRSQVLIAKKNRAEKLKSVRLEKDLDTIIREGRQEKQKNKGKEKEVAIVSTDTTYEGYITEYPSSDEACSINSGESSSEFGDDEDILREKQPICYFRKSGTFPQYEPTCELPTFSVGQLFDDGKQFKDAICLASVKTQRNLYFKKNCKEYIRVRCKERTCPWNIVAKFMKNLGAYQARKICDNHTCNVTYKNSRVNSQWLARHYMGIIRSLPSIKLNEFKKLVKEQLGVEGLVQSVAQLFPHVEHRMCARHIYANWGGSHKGPKVQRQF</sequence>
<evidence type="ECO:0000256" key="1">
    <source>
        <dbReference type="SAM" id="MobiDB-lite"/>
    </source>
</evidence>
<dbReference type="EMBL" id="PGOL01002006">
    <property type="protein sequence ID" value="PKI51503.1"/>
    <property type="molecule type" value="Genomic_DNA"/>
</dbReference>
<dbReference type="InterPro" id="IPR004332">
    <property type="entry name" value="Transposase_MuDR"/>
</dbReference>
<feature type="domain" description="Transposase MuDR plant" evidence="2">
    <location>
        <begin position="254"/>
        <end position="307"/>
    </location>
</feature>